<evidence type="ECO:0000313" key="3">
    <source>
        <dbReference type="Proteomes" id="UP000255036"/>
    </source>
</evidence>
<proteinExistence type="predicted"/>
<dbReference type="InterPro" id="IPR003741">
    <property type="entry name" value="LUD_dom"/>
</dbReference>
<name>A0A371AWP5_9FIRM</name>
<dbReference type="Proteomes" id="UP000255036">
    <property type="component" value="Unassembled WGS sequence"/>
</dbReference>
<keyword evidence="3" id="KW-1185">Reference proteome</keyword>
<accession>A0A371AWP5</accession>
<organism evidence="2 3">
    <name type="scientific">Anaerosacchariphilus polymeriproducens</name>
    <dbReference type="NCBI Taxonomy" id="1812858"/>
    <lineage>
        <taxon>Bacteria</taxon>
        <taxon>Bacillati</taxon>
        <taxon>Bacillota</taxon>
        <taxon>Clostridia</taxon>
        <taxon>Lachnospirales</taxon>
        <taxon>Lachnospiraceae</taxon>
        <taxon>Anaerosacchariphilus</taxon>
    </lineage>
</organism>
<dbReference type="Pfam" id="PF02589">
    <property type="entry name" value="LUD_dom"/>
    <property type="match status" value="1"/>
</dbReference>
<reference evidence="2 3" key="1">
    <citation type="submission" date="2018-07" db="EMBL/GenBank/DDBJ databases">
        <title>Anaerosacharophilus polymeroproducens gen. nov. sp. nov., an anaerobic bacterium isolated from salt field.</title>
        <authorList>
            <person name="Kim W."/>
            <person name="Yang S.-H."/>
            <person name="Oh J."/>
            <person name="Lee J.-H."/>
            <person name="Kwon K.K."/>
        </authorList>
    </citation>
    <scope>NUCLEOTIDE SEQUENCE [LARGE SCALE GENOMIC DNA]</scope>
    <source>
        <strain evidence="2 3">MCWD5</strain>
    </source>
</reference>
<dbReference type="PIRSF" id="PIRSF020269">
    <property type="entry name" value="DUF1121"/>
    <property type="match status" value="1"/>
</dbReference>
<protein>
    <submittedName>
        <fullName evidence="2">Lactate utilization protein</fullName>
    </submittedName>
</protein>
<dbReference type="EMBL" id="QRCT01000016">
    <property type="protein sequence ID" value="RDU23959.1"/>
    <property type="molecule type" value="Genomic_DNA"/>
</dbReference>
<dbReference type="PANTHER" id="PTHR36179:SF2">
    <property type="entry name" value="LUD DOMAIN-CONTAINING PROTEIN"/>
    <property type="match status" value="1"/>
</dbReference>
<dbReference type="OrthoDB" id="9809147at2"/>
<comment type="caution">
    <text evidence="2">The sequence shown here is derived from an EMBL/GenBank/DDBJ whole genome shotgun (WGS) entry which is preliminary data.</text>
</comment>
<dbReference type="PANTHER" id="PTHR36179">
    <property type="entry name" value="LUD_DOM DOMAIN-CONTAINING PROTEIN"/>
    <property type="match status" value="1"/>
</dbReference>
<gene>
    <name evidence="2" type="ORF">DWV06_06600</name>
</gene>
<evidence type="ECO:0000313" key="2">
    <source>
        <dbReference type="EMBL" id="RDU23959.1"/>
    </source>
</evidence>
<sequence>MTPKQTYYETLSKTIIKNLEKRNMEGFYCPDSESAVKKAMSLMPEHSVISWGGSMSLVETGLIDTLKNSNHTLIDRLTAKTPEEKKALYGKIVCSDYYFMSTNAITLEGELVNIDGFGNRVACLIAGPENVIIIAGMNKITTDVEEGINRTRNIAAPPNCVRLDKKTPCASTGRCGDCYSPDSICSQIVITRRSGIQGRIKVILVGEELGY</sequence>
<dbReference type="RefSeq" id="WP_115481392.1">
    <property type="nucleotide sequence ID" value="NZ_QRCT01000016.1"/>
</dbReference>
<feature type="domain" description="LUD" evidence="1">
    <location>
        <begin position="15"/>
        <end position="205"/>
    </location>
</feature>
<evidence type="ECO:0000259" key="1">
    <source>
        <dbReference type="Pfam" id="PF02589"/>
    </source>
</evidence>
<dbReference type="AlphaFoldDB" id="A0A371AWP5"/>
<dbReference type="InterPro" id="IPR009501">
    <property type="entry name" value="UCP020269"/>
</dbReference>